<comment type="similarity">
    <text evidence="1">Belongs to the UPF0213 family.</text>
</comment>
<dbReference type="SUPFAM" id="SSF82771">
    <property type="entry name" value="GIY-YIG endonuclease"/>
    <property type="match status" value="1"/>
</dbReference>
<protein>
    <submittedName>
        <fullName evidence="3">Excinuclease ABC C subunit domain protein</fullName>
    </submittedName>
</protein>
<dbReference type="PROSITE" id="PS50164">
    <property type="entry name" value="GIY_YIG"/>
    <property type="match status" value="1"/>
</dbReference>
<feature type="domain" description="GIY-YIG" evidence="2">
    <location>
        <begin position="14"/>
        <end position="91"/>
    </location>
</feature>
<dbReference type="HOGENOM" id="CLU_1873323_0_0_11"/>
<organism evidence="3 4">
    <name type="scientific">Olsenella uli (strain ATCC 49627 / DSM 7084 / CCUG 31166 / CIP 109912 / JCM 12494 / LMG 11480 / NCIMB 702895 / VPI D76D-27C)</name>
    <name type="common">Lactobacillus uli</name>
    <dbReference type="NCBI Taxonomy" id="633147"/>
    <lineage>
        <taxon>Bacteria</taxon>
        <taxon>Bacillati</taxon>
        <taxon>Actinomycetota</taxon>
        <taxon>Coriobacteriia</taxon>
        <taxon>Coriobacteriales</taxon>
        <taxon>Atopobiaceae</taxon>
        <taxon>Olsenella</taxon>
    </lineage>
</organism>
<dbReference type="GeneID" id="78513179"/>
<evidence type="ECO:0000313" key="3">
    <source>
        <dbReference type="EMBL" id="ADK67629.1"/>
    </source>
</evidence>
<sequence>MSVASGSEVGAAEPSYFVYVLRCEDGSLYTGITTDVVRRLCEHLTRSARAARYTRTHPVVALEGLWELSGRSAASRLEWHLHHLSRPGKLALLARPEDVGGGAGVIGASGRKELWERAMARKSQTERCEGWSPCSR</sequence>
<keyword evidence="4" id="KW-1185">Reference proteome</keyword>
<proteinExistence type="inferred from homology"/>
<dbReference type="STRING" id="633147.Olsu_0514"/>
<dbReference type="PANTHER" id="PTHR34477:SF1">
    <property type="entry name" value="UPF0213 PROTEIN YHBQ"/>
    <property type="match status" value="1"/>
</dbReference>
<accession>E1QZ15</accession>
<dbReference type="InterPro" id="IPR035901">
    <property type="entry name" value="GIY-YIG_endonuc_sf"/>
</dbReference>
<gene>
    <name evidence="3" type="ordered locus">Olsu_0514</name>
</gene>
<dbReference type="CDD" id="cd10456">
    <property type="entry name" value="GIY-YIG_UPF0213"/>
    <property type="match status" value="1"/>
</dbReference>
<dbReference type="Gene3D" id="3.40.1440.10">
    <property type="entry name" value="GIY-YIG endonuclease"/>
    <property type="match status" value="1"/>
</dbReference>
<dbReference type="OrthoDB" id="9797095at2"/>
<dbReference type="Pfam" id="PF01541">
    <property type="entry name" value="GIY-YIG"/>
    <property type="match status" value="1"/>
</dbReference>
<dbReference type="RefSeq" id="WP_013251381.1">
    <property type="nucleotide sequence ID" value="NC_014363.1"/>
</dbReference>
<evidence type="ECO:0000259" key="2">
    <source>
        <dbReference type="PROSITE" id="PS50164"/>
    </source>
</evidence>
<evidence type="ECO:0000256" key="1">
    <source>
        <dbReference type="ARBA" id="ARBA00007435"/>
    </source>
</evidence>
<name>E1QZ15_OLSUV</name>
<reference evidence="3 4" key="1">
    <citation type="journal article" date="2010" name="Stand. Genomic Sci.">
        <title>Complete genome sequence of Olsenella uli type strain (VPI D76D-27C).</title>
        <authorList>
            <person name="Goker M."/>
            <person name="Held B."/>
            <person name="Lucas S."/>
            <person name="Nolan M."/>
            <person name="Yasawong M."/>
            <person name="Glavina Del Rio T."/>
            <person name="Tice H."/>
            <person name="Cheng J.F."/>
            <person name="Bruce D."/>
            <person name="Detter J.C."/>
            <person name="Tapia R."/>
            <person name="Han C."/>
            <person name="Goodwin L."/>
            <person name="Pitluck S."/>
            <person name="Liolios K."/>
            <person name="Ivanova N."/>
            <person name="Mavromatis K."/>
            <person name="Mikhailova N."/>
            <person name="Pati A."/>
            <person name="Chen A."/>
            <person name="Palaniappan K."/>
            <person name="Land M."/>
            <person name="Hauser L."/>
            <person name="Chang Y.J."/>
            <person name="Jeffries C.D."/>
            <person name="Rohde M."/>
            <person name="Sikorski J."/>
            <person name="Pukall R."/>
            <person name="Woyke T."/>
            <person name="Bristow J."/>
            <person name="Eisen J.A."/>
            <person name="Markowitz V."/>
            <person name="Hugenholtz P."/>
            <person name="Kyrpides N.C."/>
            <person name="Klenk H.P."/>
            <person name="Lapidus A."/>
        </authorList>
    </citation>
    <scope>NUCLEOTIDE SEQUENCE [LARGE SCALE GENOMIC DNA]</scope>
    <source>
        <strain evidence="4">ATCC 49627 / DSM 7084 / CIP 109912 / JCM 12494 / NCIMB 702895 / VPI D76D-27C</strain>
    </source>
</reference>
<dbReference type="InterPro" id="IPR050190">
    <property type="entry name" value="UPF0213_domain"/>
</dbReference>
<dbReference type="PANTHER" id="PTHR34477">
    <property type="entry name" value="UPF0213 PROTEIN YHBQ"/>
    <property type="match status" value="1"/>
</dbReference>
<dbReference type="EMBL" id="CP002106">
    <property type="protein sequence ID" value="ADK67629.1"/>
    <property type="molecule type" value="Genomic_DNA"/>
</dbReference>
<dbReference type="InterPro" id="IPR000305">
    <property type="entry name" value="GIY-YIG_endonuc"/>
</dbReference>
<dbReference type="AlphaFoldDB" id="E1QZ15"/>
<evidence type="ECO:0000313" key="4">
    <source>
        <dbReference type="Proteomes" id="UP000000333"/>
    </source>
</evidence>
<dbReference type="eggNOG" id="COG2827">
    <property type="taxonomic scope" value="Bacteria"/>
</dbReference>
<dbReference type="Proteomes" id="UP000000333">
    <property type="component" value="Chromosome"/>
</dbReference>
<dbReference type="KEGG" id="ols:Olsu_0514"/>